<dbReference type="Proteomes" id="UP001152607">
    <property type="component" value="Unassembled WGS sequence"/>
</dbReference>
<proteinExistence type="predicted"/>
<dbReference type="AlphaFoldDB" id="A0A9W4U3G7"/>
<comment type="caution">
    <text evidence="1">The sequence shown here is derived from an EMBL/GenBank/DDBJ whole genome shotgun (WGS) entry which is preliminary data.</text>
</comment>
<dbReference type="InterPro" id="IPR036188">
    <property type="entry name" value="FAD/NAD-bd_sf"/>
</dbReference>
<sequence>MAEHERGAQLLKIVEGGAPTSAIGPGYLRKYGQALREPHAGLYFAGGKTVYE</sequence>
<reference evidence="1" key="1">
    <citation type="submission" date="2023-01" db="EMBL/GenBank/DDBJ databases">
        <authorList>
            <person name="Van Ghelder C."/>
            <person name="Rancurel C."/>
        </authorList>
    </citation>
    <scope>NUCLEOTIDE SEQUENCE</scope>
    <source>
        <strain evidence="1">CNCM I-4278</strain>
    </source>
</reference>
<name>A0A9W4U3G7_9PLEO</name>
<organism evidence="1 2">
    <name type="scientific">Periconia digitata</name>
    <dbReference type="NCBI Taxonomy" id="1303443"/>
    <lineage>
        <taxon>Eukaryota</taxon>
        <taxon>Fungi</taxon>
        <taxon>Dikarya</taxon>
        <taxon>Ascomycota</taxon>
        <taxon>Pezizomycotina</taxon>
        <taxon>Dothideomycetes</taxon>
        <taxon>Pleosporomycetidae</taxon>
        <taxon>Pleosporales</taxon>
        <taxon>Massarineae</taxon>
        <taxon>Periconiaceae</taxon>
        <taxon>Periconia</taxon>
    </lineage>
</organism>
<evidence type="ECO:0000313" key="1">
    <source>
        <dbReference type="EMBL" id="CAI6238360.1"/>
    </source>
</evidence>
<accession>A0A9W4U3G7</accession>
<gene>
    <name evidence="1" type="ORF">PDIGIT_LOCUS486</name>
</gene>
<dbReference type="Gene3D" id="3.50.50.60">
    <property type="entry name" value="FAD/NAD(P)-binding domain"/>
    <property type="match status" value="1"/>
</dbReference>
<protein>
    <submittedName>
        <fullName evidence="1">Uncharacterized protein</fullName>
    </submittedName>
</protein>
<dbReference type="EMBL" id="CAOQHR010000001">
    <property type="protein sequence ID" value="CAI6238360.1"/>
    <property type="molecule type" value="Genomic_DNA"/>
</dbReference>
<dbReference type="OrthoDB" id="7777654at2759"/>
<evidence type="ECO:0000313" key="2">
    <source>
        <dbReference type="Proteomes" id="UP001152607"/>
    </source>
</evidence>
<keyword evidence="2" id="KW-1185">Reference proteome</keyword>